<dbReference type="PANTHER" id="PTHR46509">
    <property type="entry name" value="PHOSPHOADENOSINE PHOSPHOSULFATE REDUCTASE"/>
    <property type="match status" value="1"/>
</dbReference>
<evidence type="ECO:0000313" key="6">
    <source>
        <dbReference type="Proteomes" id="UP001156694"/>
    </source>
</evidence>
<dbReference type="InterPro" id="IPR014729">
    <property type="entry name" value="Rossmann-like_a/b/a_fold"/>
</dbReference>
<name>A0ABQ5VSD5_9RHOB</name>
<feature type="domain" description="Phosphoadenosine phosphosulphate reductase" evidence="4">
    <location>
        <begin position="42"/>
        <end position="209"/>
    </location>
</feature>
<dbReference type="NCBIfam" id="TIGR00434">
    <property type="entry name" value="cysH"/>
    <property type="match status" value="1"/>
</dbReference>
<evidence type="ECO:0000256" key="2">
    <source>
        <dbReference type="ARBA" id="ARBA00023002"/>
    </source>
</evidence>
<evidence type="ECO:0000313" key="5">
    <source>
        <dbReference type="EMBL" id="GLQ34109.1"/>
    </source>
</evidence>
<dbReference type="RefSeq" id="WP_284375678.1">
    <property type="nucleotide sequence ID" value="NZ_BSNN01000002.1"/>
</dbReference>
<dbReference type="Pfam" id="PF01507">
    <property type="entry name" value="PAPS_reduct"/>
    <property type="match status" value="1"/>
</dbReference>
<comment type="caution">
    <text evidence="3">Lacks conserved residue(s) required for the propagation of feature annotation.</text>
</comment>
<protein>
    <recommendedName>
        <fullName evidence="3">Phosphoadenosine 5'-phosphosulfate reductase</fullName>
        <shortName evidence="3">PAPS reductase</shortName>
        <ecNumber evidence="3">1.8.4.8</ecNumber>
    </recommendedName>
    <alternativeName>
        <fullName evidence="3">3'-phosphoadenylylsulfate reductase</fullName>
    </alternativeName>
    <alternativeName>
        <fullName evidence="3">PAPS reductase, thioredoxin dependent</fullName>
    </alternativeName>
    <alternativeName>
        <fullName evidence="3">PAPS sulfotransferase</fullName>
    </alternativeName>
    <alternativeName>
        <fullName evidence="3">PAdoPS reductase</fullName>
    </alternativeName>
</protein>
<dbReference type="NCBIfam" id="NF002537">
    <property type="entry name" value="PRK02090.1"/>
    <property type="match status" value="1"/>
</dbReference>
<comment type="similarity">
    <text evidence="1 3">Belongs to the PAPS reductase family. CysH subfamily.</text>
</comment>
<dbReference type="EMBL" id="BSNN01000002">
    <property type="protein sequence ID" value="GLQ34109.1"/>
    <property type="molecule type" value="Genomic_DNA"/>
</dbReference>
<sequence length="245" mass="27723">MPFEAFDISVQDRVDLLNDQYRHHAAIPVLRDAMSDPAVGRVAMVSSFGAESVVLLHMISTIDRHMPVLFVDTQMLFKETMDYQVEVAEKLRLSDVRVVRADAADIKKADPFNRLHLADTNACCSVRKVEPLQKALGEFDAWITGRKRFQAGTRQALDLFENEDDQRIKINPLAHWAREDLQEYLINNRLPRHPLVEQGYPSIGCSPTTCTRKVGAGEDERAGRWAGQDKIECGIHNAPKKDQSK</sequence>
<comment type="caution">
    <text evidence="5">The sequence shown here is derived from an EMBL/GenBank/DDBJ whole genome shotgun (WGS) entry which is preliminary data.</text>
</comment>
<dbReference type="EC" id="1.8.4.8" evidence="3"/>
<comment type="subcellular location">
    <subcellularLocation>
        <location evidence="3">Cytoplasm</location>
    </subcellularLocation>
</comment>
<evidence type="ECO:0000256" key="1">
    <source>
        <dbReference type="ARBA" id="ARBA00009732"/>
    </source>
</evidence>
<dbReference type="Proteomes" id="UP001156694">
    <property type="component" value="Unassembled WGS sequence"/>
</dbReference>
<accession>A0ABQ5VSD5</accession>
<proteinExistence type="inferred from homology"/>
<evidence type="ECO:0000256" key="3">
    <source>
        <dbReference type="HAMAP-Rule" id="MF_00063"/>
    </source>
</evidence>
<dbReference type="InterPro" id="IPR004511">
    <property type="entry name" value="PAPS/APS_Rdtase"/>
</dbReference>
<comment type="pathway">
    <text evidence="3">Sulfur metabolism; hydrogen sulfide biosynthesis; sulfite from sulfate: step 3/3.</text>
</comment>
<evidence type="ECO:0000259" key="4">
    <source>
        <dbReference type="Pfam" id="PF01507"/>
    </source>
</evidence>
<feature type="active site" description="Nucleophile; cysteine thiosulfonate intermediate" evidence="3">
    <location>
        <position position="233"/>
    </location>
</feature>
<dbReference type="InterPro" id="IPR002500">
    <property type="entry name" value="PAPS_reduct_dom"/>
</dbReference>
<keyword evidence="2 3" id="KW-0560">Oxidoreductase</keyword>
<organism evidence="5 6">
    <name type="scientific">Amylibacter marinus</name>
    <dbReference type="NCBI Taxonomy" id="1475483"/>
    <lineage>
        <taxon>Bacteria</taxon>
        <taxon>Pseudomonadati</taxon>
        <taxon>Pseudomonadota</taxon>
        <taxon>Alphaproteobacteria</taxon>
        <taxon>Rhodobacterales</taxon>
        <taxon>Paracoccaceae</taxon>
        <taxon>Amylibacter</taxon>
    </lineage>
</organism>
<dbReference type="PANTHER" id="PTHR46509:SF1">
    <property type="entry name" value="PHOSPHOADENOSINE PHOSPHOSULFATE REDUCTASE"/>
    <property type="match status" value="1"/>
</dbReference>
<dbReference type="PIRSF" id="PIRSF000857">
    <property type="entry name" value="PAPS_reductase"/>
    <property type="match status" value="1"/>
</dbReference>
<keyword evidence="3" id="KW-0963">Cytoplasm</keyword>
<comment type="catalytic activity">
    <reaction evidence="3">
        <text>[thioredoxin]-disulfide + sulfite + adenosine 3',5'-bisphosphate + 2 H(+) = [thioredoxin]-dithiol + 3'-phosphoadenylyl sulfate</text>
        <dbReference type="Rhea" id="RHEA:11724"/>
        <dbReference type="Rhea" id="RHEA-COMP:10698"/>
        <dbReference type="Rhea" id="RHEA-COMP:10700"/>
        <dbReference type="ChEBI" id="CHEBI:15378"/>
        <dbReference type="ChEBI" id="CHEBI:17359"/>
        <dbReference type="ChEBI" id="CHEBI:29950"/>
        <dbReference type="ChEBI" id="CHEBI:50058"/>
        <dbReference type="ChEBI" id="CHEBI:58339"/>
        <dbReference type="ChEBI" id="CHEBI:58343"/>
        <dbReference type="EC" id="1.8.4.8"/>
    </reaction>
</comment>
<dbReference type="Gene3D" id="3.40.50.620">
    <property type="entry name" value="HUPs"/>
    <property type="match status" value="1"/>
</dbReference>
<dbReference type="SUPFAM" id="SSF52402">
    <property type="entry name" value="Adenine nucleotide alpha hydrolases-like"/>
    <property type="match status" value="1"/>
</dbReference>
<keyword evidence="6" id="KW-1185">Reference proteome</keyword>
<gene>
    <name evidence="3 5" type="primary">cysH</name>
    <name evidence="5" type="ORF">GCM10007939_03920</name>
</gene>
<reference evidence="6" key="1">
    <citation type="journal article" date="2019" name="Int. J. Syst. Evol. Microbiol.">
        <title>The Global Catalogue of Microorganisms (GCM) 10K type strain sequencing project: providing services to taxonomists for standard genome sequencing and annotation.</title>
        <authorList>
            <consortium name="The Broad Institute Genomics Platform"/>
            <consortium name="The Broad Institute Genome Sequencing Center for Infectious Disease"/>
            <person name="Wu L."/>
            <person name="Ma J."/>
        </authorList>
    </citation>
    <scope>NUCLEOTIDE SEQUENCE [LARGE SCALE GENOMIC DNA]</scope>
    <source>
        <strain evidence="6">NBRC 110140</strain>
    </source>
</reference>
<comment type="function">
    <text evidence="3">Catalyzes the formation of sulfite from phosphoadenosine 5'-phosphosulfate (PAPS) using thioredoxin as an electron donor.</text>
</comment>
<dbReference type="HAMAP" id="MF_00063">
    <property type="entry name" value="CysH"/>
    <property type="match status" value="1"/>
</dbReference>